<evidence type="ECO:0000256" key="4">
    <source>
        <dbReference type="ARBA" id="ARBA00022695"/>
    </source>
</evidence>
<dbReference type="InterPro" id="IPR032828">
    <property type="entry name" value="PolyA_RNA-bd"/>
</dbReference>
<dbReference type="NCBIfam" id="NF009814">
    <property type="entry name" value="PRK13299.1"/>
    <property type="match status" value="1"/>
</dbReference>
<evidence type="ECO:0000259" key="11">
    <source>
        <dbReference type="Pfam" id="PF12627"/>
    </source>
</evidence>
<comment type="similarity">
    <text evidence="9">Belongs to the tRNA nucleotidyltransferase/poly(A) polymerase family.</text>
</comment>
<organism evidence="13 14">
    <name type="scientific">Tepidibacillus fermentans</name>
    <dbReference type="NCBI Taxonomy" id="1281767"/>
    <lineage>
        <taxon>Bacteria</taxon>
        <taxon>Bacillati</taxon>
        <taxon>Bacillota</taxon>
        <taxon>Bacilli</taxon>
        <taxon>Bacillales</taxon>
        <taxon>Bacillaceae</taxon>
        <taxon>Tepidibacillus</taxon>
    </lineage>
</organism>
<dbReference type="GO" id="GO:0000166">
    <property type="term" value="F:nucleotide binding"/>
    <property type="evidence" value="ECO:0007669"/>
    <property type="project" value="UniProtKB-KW"/>
</dbReference>
<evidence type="ECO:0000256" key="8">
    <source>
        <dbReference type="ARBA" id="ARBA00022884"/>
    </source>
</evidence>
<keyword evidence="3" id="KW-0819">tRNA processing</keyword>
<evidence type="ECO:0000256" key="5">
    <source>
        <dbReference type="ARBA" id="ARBA00022723"/>
    </source>
</evidence>
<dbReference type="InterPro" id="IPR050264">
    <property type="entry name" value="Bact_CCA-adding_enz_type3_sf"/>
</dbReference>
<gene>
    <name evidence="13" type="ORF">EDD72_102203</name>
</gene>
<feature type="domain" description="CCA-adding enzyme C-terminal" evidence="12">
    <location>
        <begin position="253"/>
        <end position="397"/>
    </location>
</feature>
<dbReference type="GO" id="GO:0016779">
    <property type="term" value="F:nucleotidyltransferase activity"/>
    <property type="evidence" value="ECO:0007669"/>
    <property type="project" value="UniProtKB-KW"/>
</dbReference>
<dbReference type="GO" id="GO:0046872">
    <property type="term" value="F:metal ion binding"/>
    <property type="evidence" value="ECO:0007669"/>
    <property type="project" value="UniProtKB-KW"/>
</dbReference>
<name>A0A4V6NZ09_9BACI</name>
<keyword evidence="8 9" id="KW-0694">RNA-binding</keyword>
<evidence type="ECO:0000256" key="9">
    <source>
        <dbReference type="RuleBase" id="RU003953"/>
    </source>
</evidence>
<dbReference type="InterPro" id="IPR002646">
    <property type="entry name" value="PolA_pol_head_dom"/>
</dbReference>
<dbReference type="Pfam" id="PF01743">
    <property type="entry name" value="PolyA_pol"/>
    <property type="match status" value="1"/>
</dbReference>
<dbReference type="InterPro" id="IPR043519">
    <property type="entry name" value="NT_sf"/>
</dbReference>
<feature type="domain" description="Poly A polymerase head" evidence="10">
    <location>
        <begin position="21"/>
        <end position="140"/>
    </location>
</feature>
<dbReference type="InterPro" id="IPR032810">
    <property type="entry name" value="CCA-adding_enz_C"/>
</dbReference>
<keyword evidence="14" id="KW-1185">Reference proteome</keyword>
<evidence type="ECO:0000256" key="6">
    <source>
        <dbReference type="ARBA" id="ARBA00022741"/>
    </source>
</evidence>
<dbReference type="Pfam" id="PF12627">
    <property type="entry name" value="PolyA_pol_RNAbd"/>
    <property type="match status" value="1"/>
</dbReference>
<keyword evidence="7" id="KW-0460">Magnesium</keyword>
<comment type="cofactor">
    <cofactor evidence="1">
        <name>Mg(2+)</name>
        <dbReference type="ChEBI" id="CHEBI:18420"/>
    </cofactor>
</comment>
<accession>A0A4V6NZ09</accession>
<dbReference type="Proteomes" id="UP000295788">
    <property type="component" value="Unassembled WGS sequence"/>
</dbReference>
<dbReference type="EMBL" id="SMAB01000002">
    <property type="protein sequence ID" value="TCS84159.1"/>
    <property type="molecule type" value="Genomic_DNA"/>
</dbReference>
<evidence type="ECO:0000313" key="13">
    <source>
        <dbReference type="EMBL" id="TCS84159.1"/>
    </source>
</evidence>
<dbReference type="Gene3D" id="1.10.246.80">
    <property type="match status" value="1"/>
</dbReference>
<proteinExistence type="inferred from homology"/>
<keyword evidence="4" id="KW-0548">Nucleotidyltransferase</keyword>
<dbReference type="Gene3D" id="3.30.460.10">
    <property type="entry name" value="Beta Polymerase, domain 2"/>
    <property type="match status" value="1"/>
</dbReference>
<evidence type="ECO:0000259" key="12">
    <source>
        <dbReference type="Pfam" id="PF13735"/>
    </source>
</evidence>
<sequence length="412" mass="48255">MEKKEIAKNILKRLMNQGYQAYFVGGYVRDQLLNRPTTDIDIATDAKPEAILSLFEKAVPTGLKHGTVTVIEQGLSIEITTFRKEGKYLDYRHPKEVKFVTNLYDDLSRRDFTMNAIALDYYEQLIDPFNGQSAIVNRNIESVGNPNERFMEDPLRMMRAVRFAAQLQFQIEKNTLRAIRELAFYLQYISIERVKIELDKIINANHPEIGIELLYSLELIRWFKGMIDGPLYFIDHGKVLQTINQTMDPFVRWSILFEQLNSTERNRVMDGLRFSNKEKQTILNIFKAYSIIQKGQKIEELKKCFIETNEDDCLKSLELSYLLGYIQKKELLEWKLTLSELNKQLMVRTLKDLKVSGKDVLEIVKQPPGPWIHDLLQELFHQVVFDGLPNHREILLQRIENLKEKVFDEGED</sequence>
<evidence type="ECO:0000256" key="2">
    <source>
        <dbReference type="ARBA" id="ARBA00022679"/>
    </source>
</evidence>
<protein>
    <submittedName>
        <fullName evidence="13">tRNA nucleotidyltransferase (CCA-adding enzyme)</fullName>
    </submittedName>
</protein>
<comment type="caution">
    <text evidence="13">The sequence shown here is derived from an EMBL/GenBank/DDBJ whole genome shotgun (WGS) entry which is preliminary data.</text>
</comment>
<dbReference type="SUPFAM" id="SSF81891">
    <property type="entry name" value="Poly A polymerase C-terminal region-like"/>
    <property type="match status" value="1"/>
</dbReference>
<evidence type="ECO:0000256" key="1">
    <source>
        <dbReference type="ARBA" id="ARBA00001946"/>
    </source>
</evidence>
<dbReference type="PANTHER" id="PTHR46173">
    <property type="entry name" value="CCA TRNA NUCLEOTIDYLTRANSFERASE 1, MITOCHONDRIAL"/>
    <property type="match status" value="1"/>
</dbReference>
<dbReference type="CDD" id="cd05398">
    <property type="entry name" value="NT_ClassII-CCAase"/>
    <property type="match status" value="1"/>
</dbReference>
<dbReference type="Gene3D" id="1.10.3090.10">
    <property type="entry name" value="cca-adding enzyme, domain 2"/>
    <property type="match status" value="1"/>
</dbReference>
<feature type="domain" description="tRNA nucleotidyltransferase/poly(A) polymerase RNA and SrmB- binding" evidence="11">
    <location>
        <begin position="169"/>
        <end position="222"/>
    </location>
</feature>
<evidence type="ECO:0000256" key="7">
    <source>
        <dbReference type="ARBA" id="ARBA00022842"/>
    </source>
</evidence>
<dbReference type="AlphaFoldDB" id="A0A4V6NZ09"/>
<dbReference type="RefSeq" id="WP_132767016.1">
    <property type="nucleotide sequence ID" value="NZ_SMAB01000002.1"/>
</dbReference>
<dbReference type="GO" id="GO:0008033">
    <property type="term" value="P:tRNA processing"/>
    <property type="evidence" value="ECO:0007669"/>
    <property type="project" value="UniProtKB-KW"/>
</dbReference>
<evidence type="ECO:0000259" key="10">
    <source>
        <dbReference type="Pfam" id="PF01743"/>
    </source>
</evidence>
<dbReference type="GO" id="GO:0000049">
    <property type="term" value="F:tRNA binding"/>
    <property type="evidence" value="ECO:0007669"/>
    <property type="project" value="TreeGrafter"/>
</dbReference>
<keyword evidence="2 9" id="KW-0808">Transferase</keyword>
<dbReference type="PANTHER" id="PTHR46173:SF1">
    <property type="entry name" value="CCA TRNA NUCLEOTIDYLTRANSFERASE 1, MITOCHONDRIAL"/>
    <property type="match status" value="1"/>
</dbReference>
<evidence type="ECO:0000256" key="3">
    <source>
        <dbReference type="ARBA" id="ARBA00022694"/>
    </source>
</evidence>
<keyword evidence="6" id="KW-0547">Nucleotide-binding</keyword>
<keyword evidence="5" id="KW-0479">Metal-binding</keyword>
<evidence type="ECO:0000313" key="14">
    <source>
        <dbReference type="Proteomes" id="UP000295788"/>
    </source>
</evidence>
<dbReference type="SUPFAM" id="SSF81301">
    <property type="entry name" value="Nucleotidyltransferase"/>
    <property type="match status" value="1"/>
</dbReference>
<dbReference type="Pfam" id="PF13735">
    <property type="entry name" value="tRNA_NucTran2_2"/>
    <property type="match status" value="1"/>
</dbReference>
<reference evidence="13 14" key="1">
    <citation type="submission" date="2019-03" db="EMBL/GenBank/DDBJ databases">
        <title>Genomic Encyclopedia of Type Strains, Phase IV (KMG-IV): sequencing the most valuable type-strain genomes for metagenomic binning, comparative biology and taxonomic classification.</title>
        <authorList>
            <person name="Goeker M."/>
        </authorList>
    </citation>
    <scope>NUCLEOTIDE SEQUENCE [LARGE SCALE GENOMIC DNA]</scope>
    <source>
        <strain evidence="13 14">DSM 23802</strain>
    </source>
</reference>
<dbReference type="OrthoDB" id="9805698at2"/>